<reference evidence="3" key="1">
    <citation type="submission" date="2017-09" db="EMBL/GenBank/DDBJ databases">
        <title>Depth-based differentiation of microbial function through sediment-hosted aquifers and enrichment of novel symbionts in the deep terrestrial subsurface.</title>
        <authorList>
            <person name="Probst A.J."/>
            <person name="Ladd B."/>
            <person name="Jarett J.K."/>
            <person name="Geller-Mcgrath D.E."/>
            <person name="Sieber C.M.K."/>
            <person name="Emerson J.B."/>
            <person name="Anantharaman K."/>
            <person name="Thomas B.C."/>
            <person name="Malmstrom R."/>
            <person name="Stieglmeier M."/>
            <person name="Klingl A."/>
            <person name="Woyke T."/>
            <person name="Ryan C.M."/>
            <person name="Banfield J.F."/>
        </authorList>
    </citation>
    <scope>NUCLEOTIDE SEQUENCE [LARGE SCALE GENOMIC DNA]</scope>
</reference>
<dbReference type="InterPro" id="IPR012337">
    <property type="entry name" value="RNaseH-like_sf"/>
</dbReference>
<sequence>MKKPRRRMWIIDIGKKISSKDANKDANIDRFKELINKSVDIMQNKAENELNPQRCHLSDEAKKRLKWMYIVQFECNNKVAAAARKIGISRQWLSKIHSIWKKSDRDPCSLEPESRAPNNTDNRKRISAEVKDKIVEAREQYHWGKDKLITVLETEYKISVGASTINRHLNKKGLINVKISNRIKLAHKNKVERRQKYRPPKEIKDYKPGALIEKDMKFILKLGQFVNFAKYKAKENFWNQHTVIDSFTRIRTLGLAEDGSSQSAVATQEECVSRLPFAIACANTDNGSENEKDFDEYLKDRNIIHFYSRSGTPTDNPRVERSHLTDEVEFYQQGGVCKTVEEQKRN</sequence>
<evidence type="ECO:0000313" key="3">
    <source>
        <dbReference type="Proteomes" id="UP000229972"/>
    </source>
</evidence>
<dbReference type="AlphaFoldDB" id="A0A2H0VBP5"/>
<dbReference type="InterPro" id="IPR009057">
    <property type="entry name" value="Homeodomain-like_sf"/>
</dbReference>
<dbReference type="Gene3D" id="3.30.420.10">
    <property type="entry name" value="Ribonuclease H-like superfamily/Ribonuclease H"/>
    <property type="match status" value="1"/>
</dbReference>
<comment type="caution">
    <text evidence="2">The sequence shown here is derived from an EMBL/GenBank/DDBJ whole genome shotgun (WGS) entry which is preliminary data.</text>
</comment>
<dbReference type="InterPro" id="IPR036397">
    <property type="entry name" value="RNaseH_sf"/>
</dbReference>
<dbReference type="GO" id="GO:0003676">
    <property type="term" value="F:nucleic acid binding"/>
    <property type="evidence" value="ECO:0007669"/>
    <property type="project" value="InterPro"/>
</dbReference>
<name>A0A2H0VBP5_9BACT</name>
<protein>
    <recommendedName>
        <fullName evidence="1">Integrase catalytic domain-containing protein</fullName>
    </recommendedName>
</protein>
<dbReference type="EMBL" id="PFAL01000008">
    <property type="protein sequence ID" value="PIR95779.1"/>
    <property type="molecule type" value="Genomic_DNA"/>
</dbReference>
<evidence type="ECO:0000313" key="2">
    <source>
        <dbReference type="EMBL" id="PIR95779.1"/>
    </source>
</evidence>
<dbReference type="SUPFAM" id="SSF53098">
    <property type="entry name" value="Ribonuclease H-like"/>
    <property type="match status" value="1"/>
</dbReference>
<accession>A0A2H0VBP5</accession>
<dbReference type="GO" id="GO:0015074">
    <property type="term" value="P:DNA integration"/>
    <property type="evidence" value="ECO:0007669"/>
    <property type="project" value="InterPro"/>
</dbReference>
<feature type="domain" description="Integrase catalytic" evidence="1">
    <location>
        <begin position="204"/>
        <end position="346"/>
    </location>
</feature>
<proteinExistence type="predicted"/>
<gene>
    <name evidence="2" type="ORF">COT93_00595</name>
</gene>
<dbReference type="Proteomes" id="UP000229972">
    <property type="component" value="Unassembled WGS sequence"/>
</dbReference>
<organism evidence="2 3">
    <name type="scientific">Candidatus Falkowbacteria bacterium CG10_big_fil_rev_8_21_14_0_10_37_18</name>
    <dbReference type="NCBI Taxonomy" id="1974562"/>
    <lineage>
        <taxon>Bacteria</taxon>
        <taxon>Candidatus Falkowiibacteriota</taxon>
    </lineage>
</organism>
<evidence type="ECO:0000259" key="1">
    <source>
        <dbReference type="PROSITE" id="PS50994"/>
    </source>
</evidence>
<dbReference type="PROSITE" id="PS50994">
    <property type="entry name" value="INTEGRASE"/>
    <property type="match status" value="1"/>
</dbReference>
<dbReference type="SUPFAM" id="SSF46689">
    <property type="entry name" value="Homeodomain-like"/>
    <property type="match status" value="1"/>
</dbReference>
<dbReference type="InterPro" id="IPR001584">
    <property type="entry name" value="Integrase_cat-core"/>
</dbReference>